<feature type="compositionally biased region" description="Basic residues" evidence="1">
    <location>
        <begin position="484"/>
        <end position="494"/>
    </location>
</feature>
<gene>
    <name evidence="2" type="ORF">LPJ64_001545</name>
</gene>
<sequence>MVITEYKAVKTREFVVRYCAEEPQHQSASAGIGTPNKRQRGSYLAKQPRPSIPVVSITDIITSLLEEKRYEDGIRFLTTIGYDPLIQEEKVVANMLDIFKSTDYIESELKRRSSYLILEMDQSLVDISTVWKIDDQRRQLIARSQQAVLTYLSSVKTVYIKQWFDSNFEKSPGDFWDYLQELVAQPQSDGCEKTQLLEIEMYQNRMTLACLLLEQFCIDLADHIDDIWDAMFMSIVSEGYRTSNYVSYPKRLLSAIFDSFGCISYDQCPGEQKRIVQLLFDMTSVAISRNVISKDSCVQAIAKRLLDFEPAKLIAFIGLCSSDILVVDFISYILVTWYRFDEQPEDQTEDAGCASIASMPSGVARTAEFVMTVRPPVKKDLEMAWHYLVCALSLLVQRTMDAFDRRMCQANRESMIEKSSSSSYFPVLMVAGNVPDATLLMQKAYKSLETRVLDQIPCPIAADGAEVETESQTSPNGKDGNSRTKSKSKSRRKQKEQERSRAQIRLHQELKFLGSFLSQS</sequence>
<evidence type="ECO:0000256" key="1">
    <source>
        <dbReference type="SAM" id="MobiDB-lite"/>
    </source>
</evidence>
<keyword evidence="3" id="KW-1185">Reference proteome</keyword>
<comment type="caution">
    <text evidence="2">The sequence shown here is derived from an EMBL/GenBank/DDBJ whole genome shotgun (WGS) entry which is preliminary data.</text>
</comment>
<name>A0A9W7XPR7_9FUNG</name>
<evidence type="ECO:0000313" key="2">
    <source>
        <dbReference type="EMBL" id="KAJ1647017.1"/>
    </source>
</evidence>
<proteinExistence type="predicted"/>
<dbReference type="AlphaFoldDB" id="A0A9W7XPR7"/>
<protein>
    <submittedName>
        <fullName evidence="2">Uncharacterized protein</fullName>
    </submittedName>
</protein>
<feature type="compositionally biased region" description="Basic and acidic residues" evidence="1">
    <location>
        <begin position="495"/>
        <end position="505"/>
    </location>
</feature>
<organism evidence="2 3">
    <name type="scientific">Coemansia asiatica</name>
    <dbReference type="NCBI Taxonomy" id="1052880"/>
    <lineage>
        <taxon>Eukaryota</taxon>
        <taxon>Fungi</taxon>
        <taxon>Fungi incertae sedis</taxon>
        <taxon>Zoopagomycota</taxon>
        <taxon>Kickxellomycotina</taxon>
        <taxon>Kickxellomycetes</taxon>
        <taxon>Kickxellales</taxon>
        <taxon>Kickxellaceae</taxon>
        <taxon>Coemansia</taxon>
    </lineage>
</organism>
<feature type="region of interest" description="Disordered" evidence="1">
    <location>
        <begin position="464"/>
        <end position="505"/>
    </location>
</feature>
<evidence type="ECO:0000313" key="3">
    <source>
        <dbReference type="Proteomes" id="UP001145021"/>
    </source>
</evidence>
<dbReference type="Proteomes" id="UP001145021">
    <property type="component" value="Unassembled WGS sequence"/>
</dbReference>
<dbReference type="EMBL" id="JANBOH010000041">
    <property type="protein sequence ID" value="KAJ1647017.1"/>
    <property type="molecule type" value="Genomic_DNA"/>
</dbReference>
<accession>A0A9W7XPR7</accession>
<reference evidence="2" key="1">
    <citation type="submission" date="2022-07" db="EMBL/GenBank/DDBJ databases">
        <title>Phylogenomic reconstructions and comparative analyses of Kickxellomycotina fungi.</title>
        <authorList>
            <person name="Reynolds N.K."/>
            <person name="Stajich J.E."/>
            <person name="Barry K."/>
            <person name="Grigoriev I.V."/>
            <person name="Crous P."/>
            <person name="Smith M.E."/>
        </authorList>
    </citation>
    <scope>NUCLEOTIDE SEQUENCE</scope>
    <source>
        <strain evidence="2">NBRC 105413</strain>
    </source>
</reference>